<evidence type="ECO:0000256" key="1">
    <source>
        <dbReference type="SAM" id="MobiDB-lite"/>
    </source>
</evidence>
<organism evidence="3 4">
    <name type="scientific">Amphibalanus amphitrite</name>
    <name type="common">Striped barnacle</name>
    <name type="synonym">Balanus amphitrite</name>
    <dbReference type="NCBI Taxonomy" id="1232801"/>
    <lineage>
        <taxon>Eukaryota</taxon>
        <taxon>Metazoa</taxon>
        <taxon>Ecdysozoa</taxon>
        <taxon>Arthropoda</taxon>
        <taxon>Crustacea</taxon>
        <taxon>Multicrustacea</taxon>
        <taxon>Cirripedia</taxon>
        <taxon>Thoracica</taxon>
        <taxon>Thoracicalcarea</taxon>
        <taxon>Balanomorpha</taxon>
        <taxon>Balanoidea</taxon>
        <taxon>Balanidae</taxon>
        <taxon>Amphibalaninae</taxon>
        <taxon>Amphibalanus</taxon>
    </lineage>
</organism>
<gene>
    <name evidence="3" type="ORF">FJT64_006228</name>
</gene>
<evidence type="ECO:0000313" key="4">
    <source>
        <dbReference type="Proteomes" id="UP000440578"/>
    </source>
</evidence>
<feature type="region of interest" description="Disordered" evidence="1">
    <location>
        <begin position="502"/>
        <end position="587"/>
    </location>
</feature>
<name>A0A6A4VQ01_AMPAM</name>
<evidence type="ECO:0000313" key="3">
    <source>
        <dbReference type="EMBL" id="KAF0296295.1"/>
    </source>
</evidence>
<feature type="transmembrane region" description="Helical" evidence="2">
    <location>
        <begin position="596"/>
        <end position="622"/>
    </location>
</feature>
<evidence type="ECO:0000256" key="2">
    <source>
        <dbReference type="SAM" id="Phobius"/>
    </source>
</evidence>
<feature type="region of interest" description="Disordered" evidence="1">
    <location>
        <begin position="386"/>
        <end position="471"/>
    </location>
</feature>
<sequence length="664" mass="68362">MDPLSTTPSASEGGNLHEWWRWPGSGTSTARAPDTELLERHPASDLRLTTEQTVTAGHRLPSEPPAPAGPRPTSGPLPTGGYSLTGGPVGDGLLSELIPTESVSGTGHSLLTESGGDDLWYFVPASNTSPQLLNDSRLVFNSSSGTDFWGLPGVAAPAGRSPLPLPAPLLVPLALAVLVSIVSNGLVLASIVRHGRRGQPCLSAHLSQTAAALVCSLAAAPLLLGAAPAAALATAALAHASPALAGAVLLSAARRWYQRPLVGALAATWLLAGAGLLVVVATEGLRSLPPVPLLAALSPLLLTCYGAGLASVLAAGLRARLSSRWVEPTGEPVSRWPPAVAVLPPAEPSDGQTVKQAFPEDATRGQHSAASAVRWSVDVERSELDGRGLSIPASDGPDLPNQVPELSPDADGEPTRRYRTQLPTADGADPTDEPGAGPTDEPGAGSPEPGNGAPVGRMHRSDTFPISNGDAAGVPLSPGALSAEPVSAPVCLSVPDLSRRPTTVSELSAGSLLPPPSAAHDGYLGDHSTPPSGAPSPLKQRRQRSRRARDRRCAREALLSPRSWPVTPTPRPVRRRRPLLGRPAPLRPAGADRQGALLCLLTTLTYGLPAAVVLALVCWPASAQHLVSAYLLTVQLSAAVSSPLQALADLSVRGLLRRTVTCGR</sequence>
<feature type="compositionally biased region" description="Polar residues" evidence="1">
    <location>
        <begin position="1"/>
        <end position="12"/>
    </location>
</feature>
<feature type="compositionally biased region" description="Pro residues" evidence="1">
    <location>
        <begin position="62"/>
        <end position="75"/>
    </location>
</feature>
<feature type="compositionally biased region" description="Basic and acidic residues" evidence="1">
    <location>
        <begin position="33"/>
        <end position="44"/>
    </location>
</feature>
<feature type="transmembrane region" description="Helical" evidence="2">
    <location>
        <begin position="230"/>
        <end position="250"/>
    </location>
</feature>
<keyword evidence="4" id="KW-1185">Reference proteome</keyword>
<comment type="caution">
    <text evidence="3">The sequence shown here is derived from an EMBL/GenBank/DDBJ whole genome shotgun (WGS) entry which is preliminary data.</text>
</comment>
<feature type="compositionally biased region" description="Basic residues" evidence="1">
    <location>
        <begin position="539"/>
        <end position="552"/>
    </location>
</feature>
<protein>
    <submittedName>
        <fullName evidence="3">Uncharacterized protein</fullName>
    </submittedName>
</protein>
<keyword evidence="2" id="KW-0472">Membrane</keyword>
<feature type="transmembrane region" description="Helical" evidence="2">
    <location>
        <begin position="204"/>
        <end position="224"/>
    </location>
</feature>
<keyword evidence="2" id="KW-1133">Transmembrane helix</keyword>
<feature type="transmembrane region" description="Helical" evidence="2">
    <location>
        <begin position="293"/>
        <end position="315"/>
    </location>
</feature>
<proteinExistence type="predicted"/>
<feature type="transmembrane region" description="Helical" evidence="2">
    <location>
        <begin position="628"/>
        <end position="648"/>
    </location>
</feature>
<dbReference type="EMBL" id="VIIS01001573">
    <property type="protein sequence ID" value="KAF0296295.1"/>
    <property type="molecule type" value="Genomic_DNA"/>
</dbReference>
<dbReference type="Proteomes" id="UP000440578">
    <property type="component" value="Unassembled WGS sequence"/>
</dbReference>
<accession>A0A6A4VQ01</accession>
<feature type="transmembrane region" description="Helical" evidence="2">
    <location>
        <begin position="262"/>
        <end position="281"/>
    </location>
</feature>
<feature type="region of interest" description="Disordered" evidence="1">
    <location>
        <begin position="1"/>
        <end position="88"/>
    </location>
</feature>
<dbReference type="AlphaFoldDB" id="A0A6A4VQ01"/>
<feature type="transmembrane region" description="Helical" evidence="2">
    <location>
        <begin position="169"/>
        <end position="192"/>
    </location>
</feature>
<keyword evidence="2" id="KW-0812">Transmembrane</keyword>
<reference evidence="3 4" key="1">
    <citation type="submission" date="2019-07" db="EMBL/GenBank/DDBJ databases">
        <title>Draft genome assembly of a fouling barnacle, Amphibalanus amphitrite (Darwin, 1854): The first reference genome for Thecostraca.</title>
        <authorList>
            <person name="Kim W."/>
        </authorList>
    </citation>
    <scope>NUCLEOTIDE SEQUENCE [LARGE SCALE GENOMIC DNA]</scope>
    <source>
        <strain evidence="3">SNU_AA5</strain>
        <tissue evidence="3">Soma without cirri and trophi</tissue>
    </source>
</reference>